<name>A0A4Q7VMB6_9BACT</name>
<keyword evidence="3" id="KW-1185">Reference proteome</keyword>
<reference evidence="2 3" key="1">
    <citation type="submission" date="2019-02" db="EMBL/GenBank/DDBJ databases">
        <title>Genomic Encyclopedia of Type Strains, Phase IV (KMG-IV): sequencing the most valuable type-strain genomes for metagenomic binning, comparative biology and taxonomic classification.</title>
        <authorList>
            <person name="Goeker M."/>
        </authorList>
    </citation>
    <scope>NUCLEOTIDE SEQUENCE [LARGE SCALE GENOMIC DNA]</scope>
    <source>
        <strain evidence="2 3">DSM 28825</strain>
    </source>
</reference>
<organism evidence="2 3">
    <name type="scientific">Ancylomarina subtilis</name>
    <dbReference type="NCBI Taxonomy" id="1639035"/>
    <lineage>
        <taxon>Bacteria</taxon>
        <taxon>Pseudomonadati</taxon>
        <taxon>Bacteroidota</taxon>
        <taxon>Bacteroidia</taxon>
        <taxon>Marinilabiliales</taxon>
        <taxon>Marinifilaceae</taxon>
        <taxon>Ancylomarina</taxon>
    </lineage>
</organism>
<feature type="chain" id="PRO_5020420289" description="Outer membrane beta-barrel porin/alpha-amylase" evidence="1">
    <location>
        <begin position="24"/>
        <end position="380"/>
    </location>
</feature>
<sequence length="380" mass="44047">MRPKRFCLILLFLLVFSNQFIQAQQYNPFYSHFGEFKTDAENNLFFRVENLNFIKNNEYSGEFAKGETYIGYLATPKLVYYPSSDFRIEAGIRLQKYSGLSGYSESEPVFTIHYQTNDRLSFNLGSLNQEDNHHLHEALFEPERYFTDKAENGLQILYKSPFLKAETWINWEKFIFQNDPFNEVFSFGFVADLLLSNPESDYSLSIPMQILFTHRGGEIDASNKNKQTVRNLVAGFSFEKAIHNSRFKNYGFEILHLQFRDNSSVKEFVFGEGSAFHFRLGGSTQHSDIKLGYWSGHKFNSARGSALFQSMSIVDNSYVKARREMFTGKYRIQKSIAKGILLGGQVDAYLDMNASHDFSYATSVFVRINGEFFLKKLKWN</sequence>
<keyword evidence="1" id="KW-0732">Signal</keyword>
<dbReference type="AlphaFoldDB" id="A0A4Q7VMB6"/>
<dbReference type="RefSeq" id="WP_130307476.1">
    <property type="nucleotide sequence ID" value="NZ_SHKN01000001.1"/>
</dbReference>
<dbReference type="OrthoDB" id="1111796at2"/>
<dbReference type="Proteomes" id="UP000293562">
    <property type="component" value="Unassembled WGS sequence"/>
</dbReference>
<comment type="caution">
    <text evidence="2">The sequence shown here is derived from an EMBL/GenBank/DDBJ whole genome shotgun (WGS) entry which is preliminary data.</text>
</comment>
<accession>A0A4Q7VMB6</accession>
<evidence type="ECO:0000313" key="2">
    <source>
        <dbReference type="EMBL" id="RZT97451.1"/>
    </source>
</evidence>
<evidence type="ECO:0000256" key="1">
    <source>
        <dbReference type="SAM" id="SignalP"/>
    </source>
</evidence>
<proteinExistence type="predicted"/>
<evidence type="ECO:0000313" key="3">
    <source>
        <dbReference type="Proteomes" id="UP000293562"/>
    </source>
</evidence>
<dbReference type="EMBL" id="SHKN01000001">
    <property type="protein sequence ID" value="RZT97451.1"/>
    <property type="molecule type" value="Genomic_DNA"/>
</dbReference>
<feature type="signal peptide" evidence="1">
    <location>
        <begin position="1"/>
        <end position="23"/>
    </location>
</feature>
<protein>
    <recommendedName>
        <fullName evidence="4">Outer membrane beta-barrel porin/alpha-amylase</fullName>
    </recommendedName>
</protein>
<gene>
    <name evidence="2" type="ORF">EV201_2121</name>
</gene>
<evidence type="ECO:0008006" key="4">
    <source>
        <dbReference type="Google" id="ProtNLM"/>
    </source>
</evidence>